<sequence>MFPGLAHPQATLKDGMRCSVYKAYIEPNQNVKNIKIITSAFAKKRVHSSYQWNGVRRRVSVQVEFDESKRAIGVTFHHKGKDFFANVTKEVIVSAGAINSPQLLMLSGVGPREHLEGLEVN</sequence>
<gene>
    <name evidence="6" type="ORF">LAZ67_17001148</name>
</gene>
<dbReference type="InterPro" id="IPR036188">
    <property type="entry name" value="FAD/NAD-bd_sf"/>
</dbReference>
<feature type="domain" description="Glucose-methanol-choline oxidoreductase N-terminal" evidence="5">
    <location>
        <begin position="96"/>
        <end position="110"/>
    </location>
</feature>
<keyword evidence="4" id="KW-0274">FAD</keyword>
<comment type="similarity">
    <text evidence="2">Belongs to the GMC oxidoreductase family.</text>
</comment>
<evidence type="ECO:0000313" key="6">
    <source>
        <dbReference type="EMBL" id="UYV79109.1"/>
    </source>
</evidence>
<dbReference type="Pfam" id="PF00732">
    <property type="entry name" value="GMC_oxred_N"/>
    <property type="match status" value="1"/>
</dbReference>
<dbReference type="Proteomes" id="UP001235939">
    <property type="component" value="Chromosome 17"/>
</dbReference>
<dbReference type="PANTHER" id="PTHR11552:SF147">
    <property type="entry name" value="CHOLINE DEHYDROGENASE, MITOCHONDRIAL"/>
    <property type="match status" value="1"/>
</dbReference>
<organism evidence="6 7">
    <name type="scientific">Cordylochernes scorpioides</name>
    <dbReference type="NCBI Taxonomy" id="51811"/>
    <lineage>
        <taxon>Eukaryota</taxon>
        <taxon>Metazoa</taxon>
        <taxon>Ecdysozoa</taxon>
        <taxon>Arthropoda</taxon>
        <taxon>Chelicerata</taxon>
        <taxon>Arachnida</taxon>
        <taxon>Pseudoscorpiones</taxon>
        <taxon>Cheliferoidea</taxon>
        <taxon>Chernetidae</taxon>
        <taxon>Cordylochernes</taxon>
    </lineage>
</organism>
<dbReference type="InterPro" id="IPR000172">
    <property type="entry name" value="GMC_OxRdtase_N"/>
</dbReference>
<dbReference type="InterPro" id="IPR012132">
    <property type="entry name" value="GMC_OxRdtase"/>
</dbReference>
<evidence type="ECO:0000256" key="2">
    <source>
        <dbReference type="ARBA" id="ARBA00010790"/>
    </source>
</evidence>
<keyword evidence="3" id="KW-0285">Flavoprotein</keyword>
<evidence type="ECO:0000313" key="7">
    <source>
        <dbReference type="Proteomes" id="UP001235939"/>
    </source>
</evidence>
<proteinExistence type="inferred from homology"/>
<protein>
    <recommendedName>
        <fullName evidence="5">Glucose-methanol-choline oxidoreductase N-terminal domain-containing protein</fullName>
    </recommendedName>
</protein>
<evidence type="ECO:0000256" key="3">
    <source>
        <dbReference type="ARBA" id="ARBA00022630"/>
    </source>
</evidence>
<dbReference type="PROSITE" id="PS00624">
    <property type="entry name" value="GMC_OXRED_2"/>
    <property type="match status" value="1"/>
</dbReference>
<dbReference type="EMBL" id="CP092879">
    <property type="protein sequence ID" value="UYV79109.1"/>
    <property type="molecule type" value="Genomic_DNA"/>
</dbReference>
<dbReference type="Gene3D" id="3.50.50.60">
    <property type="entry name" value="FAD/NAD(P)-binding domain"/>
    <property type="match status" value="1"/>
</dbReference>
<evidence type="ECO:0000256" key="4">
    <source>
        <dbReference type="ARBA" id="ARBA00022827"/>
    </source>
</evidence>
<evidence type="ECO:0000256" key="1">
    <source>
        <dbReference type="ARBA" id="ARBA00001974"/>
    </source>
</evidence>
<name>A0ABY6LD32_9ARAC</name>
<keyword evidence="7" id="KW-1185">Reference proteome</keyword>
<comment type="cofactor">
    <cofactor evidence="1">
        <name>FAD</name>
        <dbReference type="ChEBI" id="CHEBI:57692"/>
    </cofactor>
</comment>
<dbReference type="SUPFAM" id="SSF51905">
    <property type="entry name" value="FAD/NAD(P)-binding domain"/>
    <property type="match status" value="1"/>
</dbReference>
<accession>A0ABY6LD32</accession>
<evidence type="ECO:0000259" key="5">
    <source>
        <dbReference type="PROSITE" id="PS00624"/>
    </source>
</evidence>
<dbReference type="PANTHER" id="PTHR11552">
    <property type="entry name" value="GLUCOSE-METHANOL-CHOLINE GMC OXIDOREDUCTASE"/>
    <property type="match status" value="1"/>
</dbReference>
<reference evidence="6 7" key="1">
    <citation type="submission" date="2022-01" db="EMBL/GenBank/DDBJ databases">
        <title>A chromosomal length assembly of Cordylochernes scorpioides.</title>
        <authorList>
            <person name="Zeh D."/>
            <person name="Zeh J."/>
        </authorList>
    </citation>
    <scope>NUCLEOTIDE SEQUENCE [LARGE SCALE GENOMIC DNA]</scope>
    <source>
        <strain evidence="6">IN4F17</strain>
        <tissue evidence="6">Whole Body</tissue>
    </source>
</reference>